<feature type="transmembrane region" description="Helical" evidence="1">
    <location>
        <begin position="18"/>
        <end position="34"/>
    </location>
</feature>
<keyword evidence="1" id="KW-0472">Membrane</keyword>
<organism evidence="2 3">
    <name type="scientific">Hypnocyclicus thermotrophus</name>
    <dbReference type="NCBI Taxonomy" id="1627895"/>
    <lineage>
        <taxon>Bacteria</taxon>
        <taxon>Fusobacteriati</taxon>
        <taxon>Fusobacteriota</taxon>
        <taxon>Fusobacteriia</taxon>
        <taxon>Fusobacteriales</taxon>
        <taxon>Fusobacteriaceae</taxon>
        <taxon>Hypnocyclicus</taxon>
    </lineage>
</organism>
<dbReference type="AlphaFoldDB" id="A0AA46I5H1"/>
<evidence type="ECO:0000313" key="2">
    <source>
        <dbReference type="EMBL" id="TDT69751.1"/>
    </source>
</evidence>
<dbReference type="EMBL" id="SOBG01000005">
    <property type="protein sequence ID" value="TDT69751.1"/>
    <property type="molecule type" value="Genomic_DNA"/>
</dbReference>
<sequence length="252" mass="29889">MLTKYEEAFAFFNRNKNILYSALFFNFIISFLVIDLRLSIMGYFLFFMFSIGLISIVKNETRLSKINIKRIFLYSLIYYPKIFQNLIEAILIIVINISLLSVLTILPMYGIGILKNDIFTFFAIIFLLLIVLVYRIPLIVYSFITSIIIPKEFGKYAIVKIKEIIKREKGSYNALVKQLLIFLMLSYLIFISKNILSSYILKYILNFLILFFLVRNYYWYYTIVNATGEYKKIYDENTYNGMYSSTLGRFFM</sequence>
<keyword evidence="1" id="KW-1133">Transmembrane helix</keyword>
<dbReference type="RefSeq" id="WP_134113164.1">
    <property type="nucleotide sequence ID" value="NZ_SOBG01000005.1"/>
</dbReference>
<reference evidence="2 3" key="1">
    <citation type="submission" date="2019-03" db="EMBL/GenBank/DDBJ databases">
        <title>Genomic Encyclopedia of Type Strains, Phase IV (KMG-IV): sequencing the most valuable type-strain genomes for metagenomic binning, comparative biology and taxonomic classification.</title>
        <authorList>
            <person name="Goeker M."/>
        </authorList>
    </citation>
    <scope>NUCLEOTIDE SEQUENCE [LARGE SCALE GENOMIC DNA]</scope>
    <source>
        <strain evidence="2 3">DSM 100055</strain>
    </source>
</reference>
<feature type="transmembrane region" description="Helical" evidence="1">
    <location>
        <begin position="89"/>
        <end position="112"/>
    </location>
</feature>
<accession>A0AA46I5H1</accession>
<evidence type="ECO:0008006" key="4">
    <source>
        <dbReference type="Google" id="ProtNLM"/>
    </source>
</evidence>
<evidence type="ECO:0000256" key="1">
    <source>
        <dbReference type="SAM" id="Phobius"/>
    </source>
</evidence>
<proteinExistence type="predicted"/>
<feature type="transmembrane region" description="Helical" evidence="1">
    <location>
        <begin position="170"/>
        <end position="190"/>
    </location>
</feature>
<keyword evidence="1" id="KW-0812">Transmembrane</keyword>
<feature type="transmembrane region" description="Helical" evidence="1">
    <location>
        <begin position="196"/>
        <end position="214"/>
    </location>
</feature>
<comment type="caution">
    <text evidence="2">The sequence shown here is derived from an EMBL/GenBank/DDBJ whole genome shotgun (WGS) entry which is preliminary data.</text>
</comment>
<keyword evidence="3" id="KW-1185">Reference proteome</keyword>
<name>A0AA46I5H1_9FUSO</name>
<feature type="transmembrane region" description="Helical" evidence="1">
    <location>
        <begin position="118"/>
        <end position="149"/>
    </location>
</feature>
<evidence type="ECO:0000313" key="3">
    <source>
        <dbReference type="Proteomes" id="UP000294678"/>
    </source>
</evidence>
<gene>
    <name evidence="2" type="ORF">EV215_1286</name>
</gene>
<protein>
    <recommendedName>
        <fullName evidence="4">DUF4013 domain-containing protein</fullName>
    </recommendedName>
</protein>
<feature type="transmembrane region" description="Helical" evidence="1">
    <location>
        <begin position="40"/>
        <end position="57"/>
    </location>
</feature>
<dbReference type="Proteomes" id="UP000294678">
    <property type="component" value="Unassembled WGS sequence"/>
</dbReference>